<evidence type="ECO:0000256" key="2">
    <source>
        <dbReference type="SAM" id="MobiDB-lite"/>
    </source>
</evidence>
<dbReference type="SUPFAM" id="SSF54928">
    <property type="entry name" value="RNA-binding domain, RBD"/>
    <property type="match status" value="1"/>
</dbReference>
<feature type="region of interest" description="Disordered" evidence="2">
    <location>
        <begin position="490"/>
        <end position="606"/>
    </location>
</feature>
<feature type="compositionally biased region" description="Polar residues" evidence="2">
    <location>
        <begin position="522"/>
        <end position="537"/>
    </location>
</feature>
<feature type="region of interest" description="Disordered" evidence="2">
    <location>
        <begin position="160"/>
        <end position="196"/>
    </location>
</feature>
<feature type="region of interest" description="Disordered" evidence="2">
    <location>
        <begin position="630"/>
        <end position="650"/>
    </location>
</feature>
<dbReference type="InterPro" id="IPR000504">
    <property type="entry name" value="RRM_dom"/>
</dbReference>
<proteinExistence type="predicted"/>
<evidence type="ECO:0000259" key="3">
    <source>
        <dbReference type="PROSITE" id="PS50102"/>
    </source>
</evidence>
<dbReference type="PANTHER" id="PTHR23295">
    <property type="entry name" value="NUCLEAR RECEPTOR COACTIVATOR 5-RELATED"/>
    <property type="match status" value="1"/>
</dbReference>
<dbReference type="InterPro" id="IPR012677">
    <property type="entry name" value="Nucleotide-bd_a/b_plait_sf"/>
</dbReference>
<dbReference type="Gene3D" id="3.40.50.800">
    <property type="entry name" value="Anticodon-binding domain"/>
    <property type="match status" value="1"/>
</dbReference>
<reference evidence="4" key="1">
    <citation type="submission" date="2019-11" db="UniProtKB">
        <authorList>
            <consortium name="WormBaseParasite"/>
        </authorList>
    </citation>
    <scope>IDENTIFICATION</scope>
</reference>
<sequence length="650" mass="70623">MRSRREIAAPSDVDCSGKIIIQNIRMRFVTDEALRLWLDKYGTIQETKLYSSCAVVKFSTDLEAAGAVQCENGIRRFGSMVSIKHAEPETLRLLERSKTPVGYSGERQKSSPSRRSVSQSRRSISPRSSSPGRRSSRSGPAPVRDNHPLTWLSEAADQSGMSKTVGWSHSTSAVGEDGGNSGRPWVDPTGDSKPSQRPYDVAILAITHDLVPYAEVVQERVQSAVHHPEANGKLVIPPRPTSHIMVLVNVDHLAPCLQDLTNDGVLFAIIVNAANWTHNSCTLRILHSSTQQEHRNMPLPDAISLLSKDYVEYVAAELASAKATTPSFSPRAPSPDHRRRQRHRRESSDRRSPPNDSQTAVPPDDPTFLAPSRHISTLLRMLADSRVLSGGELDELGAFVAERRARLTNEYSTAPEDSAVSNAALKSRILEMLYPGLKSSSSLSTAPSGNPPPPASCGGVGFASPHTPSDLVSKLKNPAVQQALDSLIRATTRVPSDRNEPERQNSLNQDIRQVHRGGLKRGSNTGGSHMDPESTTPKYAKRPSFGQPQPHYQNPAHFSQVSHTKENLRKSSASLNNCGPSLLGSGRTGSGGESAPKQMASVGMPQCGSHYPDGAATGMPFVYLSMGHLTQQTPSPASQSQPKRWNPFHH</sequence>
<dbReference type="InterPro" id="IPR036621">
    <property type="entry name" value="Anticodon-bd_dom_sf"/>
</dbReference>
<accession>A0A5K3FAT3</accession>
<evidence type="ECO:0000256" key="1">
    <source>
        <dbReference type="PROSITE-ProRule" id="PRU00176"/>
    </source>
</evidence>
<keyword evidence="1" id="KW-0694">RNA-binding</keyword>
<evidence type="ECO:0000313" key="4">
    <source>
        <dbReference type="WBParaSite" id="MCU_006940-RA"/>
    </source>
</evidence>
<dbReference type="Gene3D" id="3.30.70.330">
    <property type="match status" value="1"/>
</dbReference>
<dbReference type="PROSITE" id="PS50102">
    <property type="entry name" value="RRM"/>
    <property type="match status" value="1"/>
</dbReference>
<feature type="domain" description="RRM" evidence="3">
    <location>
        <begin position="17"/>
        <end position="88"/>
    </location>
</feature>
<feature type="compositionally biased region" description="Polar residues" evidence="2">
    <location>
        <begin position="160"/>
        <end position="173"/>
    </location>
</feature>
<feature type="compositionally biased region" description="Low complexity" evidence="2">
    <location>
        <begin position="110"/>
        <end position="143"/>
    </location>
</feature>
<dbReference type="InterPro" id="IPR035979">
    <property type="entry name" value="RBD_domain_sf"/>
</dbReference>
<dbReference type="AlphaFoldDB" id="A0A5K3FAT3"/>
<organism evidence="4">
    <name type="scientific">Mesocestoides corti</name>
    <name type="common">Flatworm</name>
    <dbReference type="NCBI Taxonomy" id="53468"/>
    <lineage>
        <taxon>Eukaryota</taxon>
        <taxon>Metazoa</taxon>
        <taxon>Spiralia</taxon>
        <taxon>Lophotrochozoa</taxon>
        <taxon>Platyhelminthes</taxon>
        <taxon>Cestoda</taxon>
        <taxon>Eucestoda</taxon>
        <taxon>Cyclophyllidea</taxon>
        <taxon>Mesocestoididae</taxon>
        <taxon>Mesocestoides</taxon>
    </lineage>
</organism>
<feature type="region of interest" description="Disordered" evidence="2">
    <location>
        <begin position="439"/>
        <end position="463"/>
    </location>
</feature>
<dbReference type="PANTHER" id="PTHR23295:SF6">
    <property type="entry name" value="NEOSIN, ISOFORM A"/>
    <property type="match status" value="1"/>
</dbReference>
<dbReference type="CDD" id="cd00590">
    <property type="entry name" value="RRM_SF"/>
    <property type="match status" value="1"/>
</dbReference>
<feature type="compositionally biased region" description="Polar residues" evidence="2">
    <location>
        <begin position="546"/>
        <end position="562"/>
    </location>
</feature>
<dbReference type="GO" id="GO:0003723">
    <property type="term" value="F:RNA binding"/>
    <property type="evidence" value="ECO:0007669"/>
    <property type="project" value="UniProtKB-UniRule"/>
</dbReference>
<dbReference type="InterPro" id="IPR052600">
    <property type="entry name" value="Nuc_rcpt_coact/corep"/>
</dbReference>
<protein>
    <submittedName>
        <fullName evidence="4">RRM domain-containing protein</fullName>
    </submittedName>
</protein>
<dbReference type="WBParaSite" id="MCU_006940-RA">
    <property type="protein sequence ID" value="MCU_006940-RA"/>
    <property type="gene ID" value="MCU_006940"/>
</dbReference>
<feature type="region of interest" description="Disordered" evidence="2">
    <location>
        <begin position="91"/>
        <end position="148"/>
    </location>
</feature>
<name>A0A5K3FAT3_MESCO</name>
<dbReference type="SUPFAM" id="SSF52954">
    <property type="entry name" value="Class II aaRS ABD-related"/>
    <property type="match status" value="1"/>
</dbReference>
<feature type="compositionally biased region" description="Low complexity" evidence="2">
    <location>
        <begin position="630"/>
        <end position="642"/>
    </location>
</feature>
<feature type="region of interest" description="Disordered" evidence="2">
    <location>
        <begin position="322"/>
        <end position="369"/>
    </location>
</feature>